<evidence type="ECO:0000313" key="3">
    <source>
        <dbReference type="Proteomes" id="UP000735302"/>
    </source>
</evidence>
<comment type="caution">
    <text evidence="2">The sequence shown here is derived from an EMBL/GenBank/DDBJ whole genome shotgun (WGS) entry which is preliminary data.</text>
</comment>
<dbReference type="EMBL" id="BLXT01000823">
    <property type="protein sequence ID" value="GFN80343.1"/>
    <property type="molecule type" value="Genomic_DNA"/>
</dbReference>
<organism evidence="2 3">
    <name type="scientific">Plakobranchus ocellatus</name>
    <dbReference type="NCBI Taxonomy" id="259542"/>
    <lineage>
        <taxon>Eukaryota</taxon>
        <taxon>Metazoa</taxon>
        <taxon>Spiralia</taxon>
        <taxon>Lophotrochozoa</taxon>
        <taxon>Mollusca</taxon>
        <taxon>Gastropoda</taxon>
        <taxon>Heterobranchia</taxon>
        <taxon>Euthyneura</taxon>
        <taxon>Panpulmonata</taxon>
        <taxon>Sacoglossa</taxon>
        <taxon>Placobranchoidea</taxon>
        <taxon>Plakobranchidae</taxon>
        <taxon>Plakobranchus</taxon>
    </lineage>
</organism>
<dbReference type="Proteomes" id="UP000735302">
    <property type="component" value="Unassembled WGS sequence"/>
</dbReference>
<dbReference type="AlphaFoldDB" id="A0AAV3YDK8"/>
<sequence length="105" mass="11737">MYRQTIKSQILQPRIKLQDRSISIPRAEMPGPVIELLIARGRNVCTTDRSPRGCIVCTKIGTRYHKKKKKKGSRIESQAQEEGMFKASFPGPGAQISTPKVQVSV</sequence>
<feature type="region of interest" description="Disordered" evidence="1">
    <location>
        <begin position="65"/>
        <end position="105"/>
    </location>
</feature>
<proteinExistence type="predicted"/>
<name>A0AAV3YDK8_9GAST</name>
<evidence type="ECO:0000313" key="2">
    <source>
        <dbReference type="EMBL" id="GFN80343.1"/>
    </source>
</evidence>
<gene>
    <name evidence="2" type="ORF">PoB_000684900</name>
</gene>
<accession>A0AAV3YDK8</accession>
<evidence type="ECO:0000256" key="1">
    <source>
        <dbReference type="SAM" id="MobiDB-lite"/>
    </source>
</evidence>
<protein>
    <submittedName>
        <fullName evidence="2">Uncharacterized protein</fullName>
    </submittedName>
</protein>
<keyword evidence="3" id="KW-1185">Reference proteome</keyword>
<reference evidence="2 3" key="1">
    <citation type="journal article" date="2021" name="Elife">
        <title>Chloroplast acquisition without the gene transfer in kleptoplastic sea slugs, Plakobranchus ocellatus.</title>
        <authorList>
            <person name="Maeda T."/>
            <person name="Takahashi S."/>
            <person name="Yoshida T."/>
            <person name="Shimamura S."/>
            <person name="Takaki Y."/>
            <person name="Nagai Y."/>
            <person name="Toyoda A."/>
            <person name="Suzuki Y."/>
            <person name="Arimoto A."/>
            <person name="Ishii H."/>
            <person name="Satoh N."/>
            <person name="Nishiyama T."/>
            <person name="Hasebe M."/>
            <person name="Maruyama T."/>
            <person name="Minagawa J."/>
            <person name="Obokata J."/>
            <person name="Shigenobu S."/>
        </authorList>
    </citation>
    <scope>NUCLEOTIDE SEQUENCE [LARGE SCALE GENOMIC DNA]</scope>
</reference>
<feature type="compositionally biased region" description="Polar residues" evidence="1">
    <location>
        <begin position="95"/>
        <end position="105"/>
    </location>
</feature>